<sequence length="120" mass="12170">MVVMWVLVIGAHSELRSEPPASHPAHALVSSLGGEFAVNIGHSHLENRSSSAHHHEAITAAVLPGSPGTTFAALGFVVAAVAAVGLLAPLVVPAGRGPPGGFAAALTGQDLLTRFCLSRR</sequence>
<keyword evidence="3" id="KW-1185">Reference proteome</keyword>
<evidence type="ECO:0000256" key="1">
    <source>
        <dbReference type="SAM" id="Phobius"/>
    </source>
</evidence>
<evidence type="ECO:0000313" key="3">
    <source>
        <dbReference type="Proteomes" id="UP000077342"/>
    </source>
</evidence>
<comment type="caution">
    <text evidence="2">The sequence shown here is derived from an EMBL/GenBank/DDBJ whole genome shotgun (WGS) entry which is preliminary data.</text>
</comment>
<gene>
    <name evidence="2" type="ORF">A4G28_12915</name>
</gene>
<accession>A0A163W279</accession>
<feature type="transmembrane region" description="Helical" evidence="1">
    <location>
        <begin position="71"/>
        <end position="92"/>
    </location>
</feature>
<keyword evidence="1" id="KW-0812">Transmembrane</keyword>
<dbReference type="EMBL" id="LWCI01000155">
    <property type="protein sequence ID" value="KZS57922.1"/>
    <property type="molecule type" value="Genomic_DNA"/>
</dbReference>
<keyword evidence="1" id="KW-0472">Membrane</keyword>
<dbReference type="Pfam" id="PF26327">
    <property type="entry name" value="LpqS"/>
    <property type="match status" value="1"/>
</dbReference>
<dbReference type="AlphaFoldDB" id="A0A163W279"/>
<evidence type="ECO:0008006" key="4">
    <source>
        <dbReference type="Google" id="ProtNLM"/>
    </source>
</evidence>
<dbReference type="InterPro" id="IPR058714">
    <property type="entry name" value="LpqS"/>
</dbReference>
<evidence type="ECO:0000313" key="2">
    <source>
        <dbReference type="EMBL" id="KZS57922.1"/>
    </source>
</evidence>
<proteinExistence type="predicted"/>
<protein>
    <recommendedName>
        <fullName evidence="4">Lipoprotein LpqS</fullName>
    </recommendedName>
</protein>
<dbReference type="Proteomes" id="UP000077342">
    <property type="component" value="Unassembled WGS sequence"/>
</dbReference>
<organism evidence="2 3">
    <name type="scientific">Mycobacterium ostraviense</name>
    <dbReference type="NCBI Taxonomy" id="2738409"/>
    <lineage>
        <taxon>Bacteria</taxon>
        <taxon>Bacillati</taxon>
        <taxon>Actinomycetota</taxon>
        <taxon>Actinomycetes</taxon>
        <taxon>Mycobacteriales</taxon>
        <taxon>Mycobacteriaceae</taxon>
        <taxon>Mycobacterium</taxon>
    </lineage>
</organism>
<reference evidence="3" key="1">
    <citation type="submission" date="2016-04" db="EMBL/GenBank/DDBJ databases">
        <authorList>
            <person name="Strapagiel D."/>
            <person name="Borowka P."/>
            <person name="Marciniak B."/>
            <person name="Bakula Z."/>
            <person name="Van Ingen J."/>
            <person name="Safianowska A."/>
            <person name="Dziadek J."/>
            <person name="Jagielski T."/>
        </authorList>
    </citation>
    <scope>NUCLEOTIDE SEQUENCE [LARGE SCALE GENOMIC DNA]</scope>
    <source>
        <strain evidence="3">1010001458</strain>
    </source>
</reference>
<name>A0A163W279_9MYCO</name>
<keyword evidence="1" id="KW-1133">Transmembrane helix</keyword>